<proteinExistence type="inferred from homology"/>
<comment type="similarity">
    <text evidence="1">Belongs to the NAD(P)-dependent epimerase/dehydratase family. SDR39U1 subfamily.</text>
</comment>
<dbReference type="PANTHER" id="PTHR11092:SF0">
    <property type="entry name" value="EPIMERASE FAMILY PROTEIN SDR39U1"/>
    <property type="match status" value="1"/>
</dbReference>
<feature type="transmembrane region" description="Helical" evidence="2">
    <location>
        <begin position="108"/>
        <end position="127"/>
    </location>
</feature>
<dbReference type="EMBL" id="CP006644">
    <property type="protein sequence ID" value="AHE57158.1"/>
    <property type="molecule type" value="Genomic_DNA"/>
</dbReference>
<dbReference type="Gene3D" id="3.40.50.720">
    <property type="entry name" value="NAD(P)-binding Rossmann-like Domain"/>
    <property type="match status" value="1"/>
</dbReference>
<dbReference type="NCBIfam" id="TIGR01777">
    <property type="entry name" value="yfcH"/>
    <property type="match status" value="1"/>
</dbReference>
<dbReference type="PATRIC" id="fig|1123269.5.peg.5469"/>
<dbReference type="STRING" id="1123269.NX02_27875"/>
<sequence length="501" mass="53354">MIDTMLWVLLFAQIALGGFDTLYHHELTLRLAWQPGQATELGLHAVRNLIYAIVFLVLGWSEPQGGYAAALLALLLVELGITLWDFVEEDRTRLLPASERVTHTLLTLNYGVILALLLPDLWARTALPTALPILFHGLPSILFAIAALGVTLSGLRDLAAARRAPRLVEPDAAALAEALPTRCRILVTGGTGFVGRRLVAALAGAGHEVIVLTRDPARGATLPRPVRIVTSLDAIDRAERLDAIVNLAGESIAGGLWTCRRRAAIRASRIETTRALATLAHRLAVPPAVLVSASAIGVYGDRGEALLDETSPAGTGFCGEICAAWEAEADRMAAAGVRIVRLRIGLVLAAAGGLLGNLLLPFEFGMGGRIGSGRQWMSWIHRDDLVRLIAFAIATPTLEGAVNAAAPNPVRNADFTRALGHALGRPTVLPLPAAPLRALLGDFADELFLASQRVLPVRAVFEGFRFRHPRIEGALAAITGAVRPAAAATPSRPFAALRRLH</sequence>
<dbReference type="HOGENOM" id="CLU_042528_0_0_5"/>
<dbReference type="KEGG" id="ssan:NX02_27875"/>
<evidence type="ECO:0000256" key="1">
    <source>
        <dbReference type="ARBA" id="ARBA00009353"/>
    </source>
</evidence>
<keyword evidence="2" id="KW-0812">Transmembrane</keyword>
<evidence type="ECO:0008006" key="7">
    <source>
        <dbReference type="Google" id="ProtNLM"/>
    </source>
</evidence>
<evidence type="ECO:0000313" key="6">
    <source>
        <dbReference type="Proteomes" id="UP000018851"/>
    </source>
</evidence>
<dbReference type="PANTHER" id="PTHR11092">
    <property type="entry name" value="SUGAR NUCLEOTIDE EPIMERASE RELATED"/>
    <property type="match status" value="1"/>
</dbReference>
<evidence type="ECO:0000256" key="2">
    <source>
        <dbReference type="SAM" id="Phobius"/>
    </source>
</evidence>
<dbReference type="Pfam" id="PF08338">
    <property type="entry name" value="DUF1731"/>
    <property type="match status" value="1"/>
</dbReference>
<dbReference type="SUPFAM" id="SSF51735">
    <property type="entry name" value="NAD(P)-binding Rossmann-fold domains"/>
    <property type="match status" value="1"/>
</dbReference>
<feature type="transmembrane region" description="Helical" evidence="2">
    <location>
        <begin position="67"/>
        <end position="87"/>
    </location>
</feature>
<name>W0ALH4_9SPHN</name>
<gene>
    <name evidence="5" type="ORF">NX02_27875</name>
</gene>
<feature type="transmembrane region" description="Helical" evidence="2">
    <location>
        <begin position="340"/>
        <end position="360"/>
    </location>
</feature>
<keyword evidence="2" id="KW-0472">Membrane</keyword>
<keyword evidence="2" id="KW-1133">Transmembrane helix</keyword>
<organism evidence="5 6">
    <name type="scientific">Sphingomonas sanxanigenens DSM 19645 = NX02</name>
    <dbReference type="NCBI Taxonomy" id="1123269"/>
    <lineage>
        <taxon>Bacteria</taxon>
        <taxon>Pseudomonadati</taxon>
        <taxon>Pseudomonadota</taxon>
        <taxon>Alphaproteobacteria</taxon>
        <taxon>Sphingomonadales</taxon>
        <taxon>Sphingomonadaceae</taxon>
        <taxon>Sphingomonas</taxon>
    </lineage>
</organism>
<dbReference type="InterPro" id="IPR010099">
    <property type="entry name" value="SDR39U1"/>
</dbReference>
<protein>
    <recommendedName>
        <fullName evidence="7">NAD-dependent epimerase/dehydratase domain-containing protein</fullName>
    </recommendedName>
</protein>
<evidence type="ECO:0000259" key="3">
    <source>
        <dbReference type="Pfam" id="PF01370"/>
    </source>
</evidence>
<dbReference type="eggNOG" id="COG1090">
    <property type="taxonomic scope" value="Bacteria"/>
</dbReference>
<reference evidence="5 6" key="1">
    <citation type="submission" date="2013-07" db="EMBL/GenBank/DDBJ databases">
        <title>Completed genome of Sphingomonas sanxanigenens NX02.</title>
        <authorList>
            <person name="Ma T."/>
            <person name="Huang H."/>
            <person name="Wu M."/>
            <person name="Li X."/>
            <person name="Li G."/>
        </authorList>
    </citation>
    <scope>NUCLEOTIDE SEQUENCE [LARGE SCALE GENOMIC DNA]</scope>
    <source>
        <strain evidence="5 6">NX02</strain>
    </source>
</reference>
<dbReference type="Pfam" id="PF01370">
    <property type="entry name" value="Epimerase"/>
    <property type="match status" value="1"/>
</dbReference>
<evidence type="ECO:0000313" key="5">
    <source>
        <dbReference type="EMBL" id="AHE57158.1"/>
    </source>
</evidence>
<dbReference type="InterPro" id="IPR013549">
    <property type="entry name" value="DUF1731"/>
</dbReference>
<dbReference type="Proteomes" id="UP000018851">
    <property type="component" value="Chromosome"/>
</dbReference>
<feature type="transmembrane region" description="Helical" evidence="2">
    <location>
        <begin position="6"/>
        <end position="23"/>
    </location>
</feature>
<dbReference type="InterPro" id="IPR001509">
    <property type="entry name" value="Epimerase_deHydtase"/>
</dbReference>
<feature type="domain" description="NAD-dependent epimerase/dehydratase" evidence="3">
    <location>
        <begin position="185"/>
        <end position="397"/>
    </location>
</feature>
<dbReference type="AlphaFoldDB" id="W0ALH4"/>
<dbReference type="InterPro" id="IPR036291">
    <property type="entry name" value="NAD(P)-bd_dom_sf"/>
</dbReference>
<feature type="domain" description="DUF1731" evidence="4">
    <location>
        <begin position="431"/>
        <end position="478"/>
    </location>
</feature>
<feature type="transmembrane region" description="Helical" evidence="2">
    <location>
        <begin position="133"/>
        <end position="155"/>
    </location>
</feature>
<accession>W0ALH4</accession>
<evidence type="ECO:0000259" key="4">
    <source>
        <dbReference type="Pfam" id="PF08338"/>
    </source>
</evidence>
<keyword evidence="6" id="KW-1185">Reference proteome</keyword>